<feature type="repeat" description="RCC1" evidence="28">
    <location>
        <begin position="919"/>
        <end position="971"/>
    </location>
</feature>
<evidence type="ECO:0000256" key="17">
    <source>
        <dbReference type="ARBA" id="ARBA00022842"/>
    </source>
</evidence>
<evidence type="ECO:0000256" key="13">
    <source>
        <dbReference type="ARBA" id="ARBA00022741"/>
    </source>
</evidence>
<keyword evidence="19" id="KW-0175">Coiled coil</keyword>
<evidence type="ECO:0000256" key="15">
    <source>
        <dbReference type="ARBA" id="ARBA00022777"/>
    </source>
</evidence>
<comment type="similarity">
    <text evidence="4">Belongs to the protein kinase superfamily. NEK Ser/Thr protein kinase family. NIMA subfamily.</text>
</comment>
<dbReference type="FunFam" id="2.130.10.30:FF:000023">
    <property type="entry name" value="serine/threonine-protein kinase Nek9 isoform X2"/>
    <property type="match status" value="1"/>
</dbReference>
<sequence>LQNGAGGIGRSEVSYVIPPGSGAIEAQGALLLLLLLGPTSVLAISFHLPVNSRKCLREEIHKDLLVTGAYEITDQSGGAGGLRTHLKYIRASASSSMIVDVRFSSKSSHWEGILQNQVDPLPVIEVAVETQDVGMLQMGLGFSLPAQLVLHTLLLYLRLEEDLERHDEMAFLLPSPVHISKLAFAQRTPNLKVITDSAGHILYSKEDAAKGKFAFTTEDYDMFEVCFESKDTLSAVRRYLSTVPEGMKKRFNEEYSLIAKVEKLKPLEVELRRLEDLSESIVNDFAYMKKREEEMRDTNESTNTRVLYFSIFSMFCLIGLATWQVFYLRRFFKAKKLIEACPIAVTSTAGLRALQLAVKKQHVGINRERCCHDLDKDDSLVVWKEVDLTRLSEKERRDALNEIVILALLQHDNIIAYYNHFMDNTTLLIELEYCNGGNLYDKILRQKDKLFEEEMVVWYLFQIVSAVSCIHKAGILHRDIKTLNIFLTKANLIKLGDYGLAKKLNSEYSMAETLVGTPYYMSPELCQGVKYNFKSDIWAVGCVIFELLTLKRTFDATNPLNLCVKIVQGIRAMEVDSSQYSLELIQMVHACLDQDPEQRPTADELLDRPLLRKRRREMEEKVTLLNAPTKRPRSSTVTEAPIAVVTSRTSEVYVWGGGKSTPQKLDVIKSGCSARQVCAGNTHFAVVTVEKELYTWVNMQGGTKLHGQLGHGDKASYRQPKHVEKLQGKAIHQVSCGDDFTVCVTDEGQLYAFGSDYYGCMGMDKIAGPELLEPMQLDFFLNNPVEQVSCGDNHVVVLTRNKEVYSWGCGEYGRLGLDSEEDYYTPQKVDVPKALIIVAVQCGCDGTFLLTQSGKVLACGLNEFNKLGLNQCMSGIINHEAYHEVPYTTSFTLAKQLSFYKIRTIAPGKTHTAAIDERGRLLTFGCNKCGQLGVGNYKKRLGINLLGGPLGGKQVIRVSCGDEFTIAATDDNHIFAWGNGGNGRLAMTPTERPHGSDICTSWPRPIFGSLHHVPDLSCRGWHTILIVEKVLNSKTIRSNSSGLSIGTVVQSSSPGGGSGGGRGEEEDSQQESETPDPSGGFRGTMEADRGMEGLVSPTEAVRIGSGASSSCPGWLRKELENAEFIPMPDSPSPLSAAFSESEKDTLPYEELQGLKVGSEAPLEHKPPAGAWPPRLNPAGTCTGKGTPLTPTCACSTLQVEVERLQGLVLKCLAEQQKLQQENLQIFTQLQKLNKKLEGGQQVGMHSKGTQTAKEEMEMDPKPDLDSDSWCLLGTDSCRPSL</sequence>
<keyword evidence="30" id="KW-1133">Transmembrane helix</keyword>
<evidence type="ECO:0000256" key="3">
    <source>
        <dbReference type="ARBA" id="ARBA00004496"/>
    </source>
</evidence>
<gene>
    <name evidence="33" type="ORF">E2I00_019697</name>
</gene>
<dbReference type="InterPro" id="IPR009038">
    <property type="entry name" value="GOLD_dom"/>
</dbReference>
<feature type="compositionally biased region" description="Basic and acidic residues" evidence="29">
    <location>
        <begin position="1252"/>
        <end position="1264"/>
    </location>
</feature>
<dbReference type="SMART" id="SM00220">
    <property type="entry name" value="S_TKc"/>
    <property type="match status" value="1"/>
</dbReference>
<dbReference type="PROSITE" id="PS00108">
    <property type="entry name" value="PROTEIN_KINASE_ST"/>
    <property type="match status" value="1"/>
</dbReference>
<keyword evidence="7" id="KW-0723">Serine/threonine-protein kinase</keyword>
<keyword evidence="8" id="KW-0597">Phosphoprotein</keyword>
<feature type="repeat" description="RCC1" evidence="28">
    <location>
        <begin position="972"/>
        <end position="1029"/>
    </location>
</feature>
<keyword evidence="13" id="KW-0547">Nucleotide-binding</keyword>
<dbReference type="CDD" id="cd08221">
    <property type="entry name" value="STKc_Nek9"/>
    <property type="match status" value="1"/>
</dbReference>
<dbReference type="InterPro" id="IPR058923">
    <property type="entry name" value="RCC1-like_dom"/>
</dbReference>
<dbReference type="GO" id="GO:0019901">
    <property type="term" value="F:protein kinase binding"/>
    <property type="evidence" value="ECO:0007669"/>
    <property type="project" value="TreeGrafter"/>
</dbReference>
<evidence type="ECO:0000256" key="30">
    <source>
        <dbReference type="SAM" id="Phobius"/>
    </source>
</evidence>
<dbReference type="PROSITE" id="PS50012">
    <property type="entry name" value="RCC1_3"/>
    <property type="match status" value="6"/>
</dbReference>
<dbReference type="InterPro" id="IPR000408">
    <property type="entry name" value="Reg_chr_condens"/>
</dbReference>
<dbReference type="Proteomes" id="UP000437017">
    <property type="component" value="Unassembled WGS sequence"/>
</dbReference>
<dbReference type="InterPro" id="IPR000719">
    <property type="entry name" value="Prot_kinase_dom"/>
</dbReference>
<dbReference type="Pfam" id="PF01105">
    <property type="entry name" value="EMP24_GP25L"/>
    <property type="match status" value="1"/>
</dbReference>
<dbReference type="PROSITE" id="PS50011">
    <property type="entry name" value="PROTEIN_KINASE_DOM"/>
    <property type="match status" value="1"/>
</dbReference>
<keyword evidence="20" id="KW-0539">Nucleus</keyword>
<evidence type="ECO:0000313" key="33">
    <source>
        <dbReference type="EMBL" id="KAB0397462.1"/>
    </source>
</evidence>
<keyword evidence="16" id="KW-0067">ATP-binding</keyword>
<dbReference type="EMBL" id="SGJD01001973">
    <property type="protein sequence ID" value="KAB0397462.1"/>
    <property type="molecule type" value="Genomic_DNA"/>
</dbReference>
<proteinExistence type="inferred from homology"/>
<feature type="domain" description="GOLD" evidence="32">
    <location>
        <begin position="53"/>
        <end position="273"/>
    </location>
</feature>
<feature type="transmembrane region" description="Helical" evidence="30">
    <location>
        <begin position="29"/>
        <end position="48"/>
    </location>
</feature>
<keyword evidence="30" id="KW-0472">Membrane</keyword>
<dbReference type="InterPro" id="IPR042767">
    <property type="entry name" value="Nek9_STKc"/>
</dbReference>
<dbReference type="Gene3D" id="2.130.10.30">
    <property type="entry name" value="Regulator of chromosome condensation 1/beta-lactamase-inhibitor protein II"/>
    <property type="match status" value="2"/>
</dbReference>
<dbReference type="FunFam" id="2.130.10.30:FF:000021">
    <property type="entry name" value="serine/threonine-protein kinase Nek9 isoform X2"/>
    <property type="match status" value="1"/>
</dbReference>
<evidence type="ECO:0000256" key="5">
    <source>
        <dbReference type="ARBA" id="ARBA00012513"/>
    </source>
</evidence>
<keyword evidence="18" id="KW-0007">Acetylation</keyword>
<keyword evidence="12" id="KW-0677">Repeat</keyword>
<dbReference type="Pfam" id="PF25390">
    <property type="entry name" value="WD40_RLD"/>
    <property type="match status" value="1"/>
</dbReference>
<keyword evidence="17" id="KW-0460">Magnesium</keyword>
<evidence type="ECO:0000313" key="34">
    <source>
        <dbReference type="Proteomes" id="UP000437017"/>
    </source>
</evidence>
<organism evidence="33 34">
    <name type="scientific">Balaenoptera physalus</name>
    <name type="common">Fin whale</name>
    <name type="synonym">Balaena physalus</name>
    <dbReference type="NCBI Taxonomy" id="9770"/>
    <lineage>
        <taxon>Eukaryota</taxon>
        <taxon>Metazoa</taxon>
        <taxon>Chordata</taxon>
        <taxon>Craniata</taxon>
        <taxon>Vertebrata</taxon>
        <taxon>Euteleostomi</taxon>
        <taxon>Mammalia</taxon>
        <taxon>Eutheria</taxon>
        <taxon>Laurasiatheria</taxon>
        <taxon>Artiodactyla</taxon>
        <taxon>Whippomorpha</taxon>
        <taxon>Cetacea</taxon>
        <taxon>Mysticeti</taxon>
        <taxon>Balaenopteridae</taxon>
        <taxon>Balaenoptera</taxon>
    </lineage>
</organism>
<feature type="region of interest" description="Disordered" evidence="29">
    <location>
        <begin position="1237"/>
        <end position="1267"/>
    </location>
</feature>
<feature type="repeat" description="RCC1" evidence="28">
    <location>
        <begin position="691"/>
        <end position="747"/>
    </location>
</feature>
<evidence type="ECO:0000256" key="19">
    <source>
        <dbReference type="ARBA" id="ARBA00023054"/>
    </source>
</evidence>
<keyword evidence="34" id="KW-1185">Reference proteome</keyword>
<dbReference type="PANTHER" id="PTHR44535:SF1">
    <property type="entry name" value="SERINE_THREONINE-PROTEIN KINASE NEK9"/>
    <property type="match status" value="1"/>
</dbReference>
<dbReference type="PANTHER" id="PTHR44535">
    <property type="entry name" value="PROTEIN CBG16200"/>
    <property type="match status" value="1"/>
</dbReference>
<dbReference type="OrthoDB" id="8068875at2759"/>
<evidence type="ECO:0000256" key="1">
    <source>
        <dbReference type="ARBA" id="ARBA00001946"/>
    </source>
</evidence>
<evidence type="ECO:0000256" key="29">
    <source>
        <dbReference type="SAM" id="MobiDB-lite"/>
    </source>
</evidence>
<feature type="repeat" description="RCC1" evidence="28">
    <location>
        <begin position="854"/>
        <end position="918"/>
    </location>
</feature>
<feature type="transmembrane region" description="Helical" evidence="30">
    <location>
        <begin position="306"/>
        <end position="328"/>
    </location>
</feature>
<keyword evidence="14" id="KW-0498">Mitosis</keyword>
<evidence type="ECO:0000256" key="16">
    <source>
        <dbReference type="ARBA" id="ARBA00022840"/>
    </source>
</evidence>
<comment type="catalytic activity">
    <reaction evidence="22">
        <text>L-threonyl-[protein] + ATP = O-phospho-L-threonyl-[protein] + ADP + H(+)</text>
        <dbReference type="Rhea" id="RHEA:46608"/>
        <dbReference type="Rhea" id="RHEA-COMP:11060"/>
        <dbReference type="Rhea" id="RHEA-COMP:11605"/>
        <dbReference type="ChEBI" id="CHEBI:15378"/>
        <dbReference type="ChEBI" id="CHEBI:30013"/>
        <dbReference type="ChEBI" id="CHEBI:30616"/>
        <dbReference type="ChEBI" id="CHEBI:61977"/>
        <dbReference type="ChEBI" id="CHEBI:456216"/>
        <dbReference type="EC" id="2.7.11.1"/>
    </reaction>
    <physiologicalReaction direction="left-to-right" evidence="22">
        <dbReference type="Rhea" id="RHEA:46609"/>
    </physiologicalReaction>
</comment>
<evidence type="ECO:0000256" key="10">
    <source>
        <dbReference type="ARBA" id="ARBA00022679"/>
    </source>
</evidence>
<evidence type="ECO:0000256" key="25">
    <source>
        <dbReference type="ARBA" id="ARBA00067736"/>
    </source>
</evidence>
<dbReference type="GO" id="GO:0046872">
    <property type="term" value="F:metal ion binding"/>
    <property type="evidence" value="ECO:0007669"/>
    <property type="project" value="UniProtKB-KW"/>
</dbReference>
<dbReference type="InterPro" id="IPR051997">
    <property type="entry name" value="STK_NEK"/>
</dbReference>
<evidence type="ECO:0000259" key="32">
    <source>
        <dbReference type="PROSITE" id="PS50866"/>
    </source>
</evidence>
<keyword evidence="10" id="KW-0808">Transferase</keyword>
<dbReference type="InterPro" id="IPR008271">
    <property type="entry name" value="Ser/Thr_kinase_AS"/>
</dbReference>
<keyword evidence="9" id="KW-0132">Cell division</keyword>
<evidence type="ECO:0000259" key="31">
    <source>
        <dbReference type="PROSITE" id="PS50011"/>
    </source>
</evidence>
<dbReference type="InterPro" id="IPR011009">
    <property type="entry name" value="Kinase-like_dom_sf"/>
</dbReference>
<dbReference type="PROSITE" id="PS50866">
    <property type="entry name" value="GOLD"/>
    <property type="match status" value="1"/>
</dbReference>
<feature type="repeat" description="RCC1" evidence="28">
    <location>
        <begin position="748"/>
        <end position="801"/>
    </location>
</feature>
<dbReference type="FunFam" id="1.10.510.10:FF:000602">
    <property type="entry name" value="serine/threonine-protein kinase Nek9"/>
    <property type="match status" value="1"/>
</dbReference>
<keyword evidence="11" id="KW-0479">Metal-binding</keyword>
<dbReference type="InterPro" id="IPR009091">
    <property type="entry name" value="RCC1/BLIP-II"/>
</dbReference>
<comment type="function">
    <text evidence="24">Pleiotropic regulator of mitotic progression, participating in the control of spindle dynamics and chromosome separation. Phosphorylates different histones, myelin basic protein, beta-casein, and BICD2. Phosphorylates histone H3 on serine and threonine residues and beta-casein on serine residues. Important for G1/S transition and S phase progression. Phosphorylates NEK6 and NEK7 and stimulates their activity by releasing the autoinhibitory functions of Tyr-108 and Tyr-97 respectively.</text>
</comment>
<evidence type="ECO:0000256" key="27">
    <source>
        <dbReference type="ARBA" id="ARBA00082685"/>
    </source>
</evidence>
<comment type="subcellular location">
    <subcellularLocation>
        <location evidence="3">Cytoplasm</location>
    </subcellularLocation>
    <subcellularLocation>
        <location evidence="2">Nucleus</location>
    </subcellularLocation>
</comment>
<dbReference type="GO" id="GO:0005737">
    <property type="term" value="C:cytoplasm"/>
    <property type="evidence" value="ECO:0007669"/>
    <property type="project" value="UniProtKB-SubCell"/>
</dbReference>
<accession>A0A643CBH1</accession>
<feature type="region of interest" description="Disordered" evidence="29">
    <location>
        <begin position="1042"/>
        <end position="1086"/>
    </location>
</feature>
<name>A0A643CBH1_BALPH</name>
<evidence type="ECO:0000256" key="8">
    <source>
        <dbReference type="ARBA" id="ARBA00022553"/>
    </source>
</evidence>
<dbReference type="GO" id="GO:0005524">
    <property type="term" value="F:ATP binding"/>
    <property type="evidence" value="ECO:0007669"/>
    <property type="project" value="UniProtKB-KW"/>
</dbReference>
<evidence type="ECO:0000256" key="7">
    <source>
        <dbReference type="ARBA" id="ARBA00022527"/>
    </source>
</evidence>
<evidence type="ECO:0000256" key="12">
    <source>
        <dbReference type="ARBA" id="ARBA00022737"/>
    </source>
</evidence>
<evidence type="ECO:0000256" key="21">
    <source>
        <dbReference type="ARBA" id="ARBA00023306"/>
    </source>
</evidence>
<dbReference type="PRINTS" id="PR00633">
    <property type="entry name" value="RCCNDNSATION"/>
</dbReference>
<dbReference type="GO" id="GO:0005813">
    <property type="term" value="C:centrosome"/>
    <property type="evidence" value="ECO:0007669"/>
    <property type="project" value="TreeGrafter"/>
</dbReference>
<evidence type="ECO:0000256" key="20">
    <source>
        <dbReference type="ARBA" id="ARBA00023242"/>
    </source>
</evidence>
<dbReference type="Pfam" id="PF00069">
    <property type="entry name" value="Pkinase"/>
    <property type="match status" value="1"/>
</dbReference>
<comment type="caution">
    <text evidence="33">The sequence shown here is derived from an EMBL/GenBank/DDBJ whole genome shotgun (WGS) entry which is preliminary data.</text>
</comment>
<evidence type="ECO:0000256" key="23">
    <source>
        <dbReference type="ARBA" id="ARBA00048977"/>
    </source>
</evidence>
<reference evidence="33 34" key="1">
    <citation type="journal article" date="2019" name="PLoS ONE">
        <title>Genomic analyses reveal an absence of contemporary introgressive admixture between fin whales and blue whales, despite known hybrids.</title>
        <authorList>
            <person name="Westbury M.V."/>
            <person name="Petersen B."/>
            <person name="Lorenzen E.D."/>
        </authorList>
    </citation>
    <scope>NUCLEOTIDE SEQUENCE [LARGE SCALE GENOMIC DNA]</scope>
    <source>
        <strain evidence="33">FinWhale-01</strain>
    </source>
</reference>
<dbReference type="GO" id="GO:0005634">
    <property type="term" value="C:nucleus"/>
    <property type="evidence" value="ECO:0007669"/>
    <property type="project" value="UniProtKB-SubCell"/>
</dbReference>
<keyword evidence="6" id="KW-0963">Cytoplasm</keyword>
<evidence type="ECO:0000256" key="26">
    <source>
        <dbReference type="ARBA" id="ARBA00078241"/>
    </source>
</evidence>
<comment type="cofactor">
    <cofactor evidence="1">
        <name>Mg(2+)</name>
        <dbReference type="ChEBI" id="CHEBI:18420"/>
    </cofactor>
</comment>
<feature type="compositionally biased region" description="Acidic residues" evidence="29">
    <location>
        <begin position="1064"/>
        <end position="1074"/>
    </location>
</feature>
<evidence type="ECO:0000256" key="2">
    <source>
        <dbReference type="ARBA" id="ARBA00004123"/>
    </source>
</evidence>
<protein>
    <recommendedName>
        <fullName evidence="25">Serine/threonine-protein kinase Nek9</fullName>
        <ecNumber evidence="5">2.7.11.1</ecNumber>
    </recommendedName>
    <alternativeName>
        <fullName evidence="26">Nercc1 kinase</fullName>
    </alternativeName>
    <alternativeName>
        <fullName evidence="27">Never in mitosis A-related kinase 9</fullName>
    </alternativeName>
</protein>
<dbReference type="SUPFAM" id="SSF56112">
    <property type="entry name" value="Protein kinase-like (PK-like)"/>
    <property type="match status" value="1"/>
</dbReference>
<evidence type="ECO:0000256" key="9">
    <source>
        <dbReference type="ARBA" id="ARBA00022618"/>
    </source>
</evidence>
<dbReference type="EC" id="2.7.11.1" evidence="5"/>
<dbReference type="SUPFAM" id="SSF50985">
    <property type="entry name" value="RCC1/BLIP-II"/>
    <property type="match status" value="1"/>
</dbReference>
<evidence type="ECO:0000256" key="14">
    <source>
        <dbReference type="ARBA" id="ARBA00022776"/>
    </source>
</evidence>
<keyword evidence="21" id="KW-0131">Cell cycle</keyword>
<dbReference type="GO" id="GO:0004674">
    <property type="term" value="F:protein serine/threonine kinase activity"/>
    <property type="evidence" value="ECO:0007669"/>
    <property type="project" value="UniProtKB-KW"/>
</dbReference>
<feature type="repeat" description="RCC1" evidence="28">
    <location>
        <begin position="802"/>
        <end position="853"/>
    </location>
</feature>
<evidence type="ECO:0000256" key="24">
    <source>
        <dbReference type="ARBA" id="ARBA00058476"/>
    </source>
</evidence>
<evidence type="ECO:0000256" key="22">
    <source>
        <dbReference type="ARBA" id="ARBA00048659"/>
    </source>
</evidence>
<dbReference type="SMART" id="SM01190">
    <property type="entry name" value="EMP24_GP25L"/>
    <property type="match status" value="1"/>
</dbReference>
<feature type="domain" description="Protein kinase" evidence="31">
    <location>
        <begin position="343"/>
        <end position="611"/>
    </location>
</feature>
<evidence type="ECO:0000256" key="11">
    <source>
        <dbReference type="ARBA" id="ARBA00022723"/>
    </source>
</evidence>
<keyword evidence="15" id="KW-0418">Kinase</keyword>
<feature type="non-terminal residue" evidence="33">
    <location>
        <position position="1"/>
    </location>
</feature>
<evidence type="ECO:0000256" key="4">
    <source>
        <dbReference type="ARBA" id="ARBA00010886"/>
    </source>
</evidence>
<dbReference type="GO" id="GO:0051301">
    <property type="term" value="P:cell division"/>
    <property type="evidence" value="ECO:0007669"/>
    <property type="project" value="UniProtKB-KW"/>
</dbReference>
<evidence type="ECO:0000256" key="28">
    <source>
        <dbReference type="PROSITE-ProRule" id="PRU00235"/>
    </source>
</evidence>
<evidence type="ECO:0000256" key="6">
    <source>
        <dbReference type="ARBA" id="ARBA00022490"/>
    </source>
</evidence>
<dbReference type="Gene3D" id="1.10.510.10">
    <property type="entry name" value="Transferase(Phosphotransferase) domain 1"/>
    <property type="match status" value="1"/>
</dbReference>
<comment type="catalytic activity">
    <reaction evidence="23">
        <text>L-seryl-[protein] + ATP = O-phospho-L-seryl-[protein] + ADP + H(+)</text>
        <dbReference type="Rhea" id="RHEA:17989"/>
        <dbReference type="Rhea" id="RHEA-COMP:9863"/>
        <dbReference type="Rhea" id="RHEA-COMP:11604"/>
        <dbReference type="ChEBI" id="CHEBI:15378"/>
        <dbReference type="ChEBI" id="CHEBI:29999"/>
        <dbReference type="ChEBI" id="CHEBI:30616"/>
        <dbReference type="ChEBI" id="CHEBI:83421"/>
        <dbReference type="ChEBI" id="CHEBI:456216"/>
        <dbReference type="EC" id="2.7.11.1"/>
    </reaction>
    <physiologicalReaction direction="left-to-right" evidence="23">
        <dbReference type="Rhea" id="RHEA:17990"/>
    </physiologicalReaction>
</comment>
<evidence type="ECO:0000256" key="18">
    <source>
        <dbReference type="ARBA" id="ARBA00022990"/>
    </source>
</evidence>
<keyword evidence="30" id="KW-0812">Transmembrane</keyword>